<keyword evidence="2 10" id="KW-0575">Peroxidase</keyword>
<keyword evidence="6" id="KW-0560">Oxidoreductase</keyword>
<comment type="caution">
    <text evidence="10">The sequence shown here is derived from an EMBL/GenBank/DDBJ whole genome shotgun (WGS) entry which is preliminary data.</text>
</comment>
<organism evidence="10 11">
    <name type="scientific">Spirosoma arboris</name>
    <dbReference type="NCBI Taxonomy" id="2682092"/>
    <lineage>
        <taxon>Bacteria</taxon>
        <taxon>Pseudomonadati</taxon>
        <taxon>Bacteroidota</taxon>
        <taxon>Cytophagia</taxon>
        <taxon>Cytophagales</taxon>
        <taxon>Cytophagaceae</taxon>
        <taxon>Spirosoma</taxon>
    </lineage>
</organism>
<evidence type="ECO:0000256" key="7">
    <source>
        <dbReference type="ARBA" id="ARBA00023004"/>
    </source>
</evidence>
<proteinExistence type="predicted"/>
<dbReference type="SUPFAM" id="SSF54909">
    <property type="entry name" value="Dimeric alpha+beta barrel"/>
    <property type="match status" value="1"/>
</dbReference>
<feature type="domain" description="Dyp-type peroxidase C-terminal" evidence="9">
    <location>
        <begin position="248"/>
        <end position="406"/>
    </location>
</feature>
<dbReference type="PANTHER" id="PTHR30521:SF4">
    <property type="entry name" value="DEFERROCHELATASE"/>
    <property type="match status" value="1"/>
</dbReference>
<dbReference type="EMBL" id="WPIN01000021">
    <property type="protein sequence ID" value="MVM35253.1"/>
    <property type="molecule type" value="Genomic_DNA"/>
</dbReference>
<dbReference type="PROSITE" id="PS51404">
    <property type="entry name" value="DYP_PEROXIDASE"/>
    <property type="match status" value="1"/>
</dbReference>
<name>A0A7K1SNL1_9BACT</name>
<evidence type="ECO:0000259" key="9">
    <source>
        <dbReference type="Pfam" id="PF20628"/>
    </source>
</evidence>
<evidence type="ECO:0000256" key="3">
    <source>
        <dbReference type="ARBA" id="ARBA00022617"/>
    </source>
</evidence>
<sequence>MVLLTDKEIDIRDLKYFKFLSNLQGNILKGHGRNHTNNIFIQFNKGKEKEVKAWLKSFTEDHVTSALTQLKETELFKRNNISGGIFSAVYVSASGYKYLQGTTTLPTTFEKPFVDGMKNAQLNDPSPATWDPGLADDIHLMILIADPDSDKVSLLTKSILDLILDNGNNNKNPLGKILTIEYGSAIRNVNGDGLEHFGYVDGISQPLFLKDDVASYNQSLVPTYTPTANKFDVSAELGLVIVKDPFVNDPQQDTYGSYFVFRKLEEKVRGFKINEKLLATSLGLKGDDRERAGAMIIGRFEDGTPVTLSPEAGIYQSGIANNFNYDEDTKGAKCPFHSHIRKSNPRHPGDNKHVMARRGITYGQRDTNTDIDPDFAQMPTGGVGLLFMSFQHSLINQFEFIQKTWVNDVNFPIPNAGKDPIIGQTKPPTSSSTGEFARTWGDASSMKPASTFPDFVTMKGGEYFFAPSIPYLLALA</sequence>
<evidence type="ECO:0000256" key="4">
    <source>
        <dbReference type="ARBA" id="ARBA00022723"/>
    </source>
</evidence>
<evidence type="ECO:0000256" key="6">
    <source>
        <dbReference type="ARBA" id="ARBA00023002"/>
    </source>
</evidence>
<evidence type="ECO:0000313" key="11">
    <source>
        <dbReference type="Proteomes" id="UP000436006"/>
    </source>
</evidence>
<dbReference type="GO" id="GO:0020037">
    <property type="term" value="F:heme binding"/>
    <property type="evidence" value="ECO:0007669"/>
    <property type="project" value="InterPro"/>
</dbReference>
<reference evidence="10 11" key="1">
    <citation type="submission" date="2019-12" db="EMBL/GenBank/DDBJ databases">
        <title>Spirosoma sp. HMF4905 genome sequencing and assembly.</title>
        <authorList>
            <person name="Kang H."/>
            <person name="Cha I."/>
            <person name="Kim H."/>
            <person name="Joh K."/>
        </authorList>
    </citation>
    <scope>NUCLEOTIDE SEQUENCE [LARGE SCALE GENOMIC DNA]</scope>
    <source>
        <strain evidence="10 11">HMF4905</strain>
    </source>
</reference>
<keyword evidence="3" id="KW-0349">Heme</keyword>
<dbReference type="RefSeq" id="WP_157590059.1">
    <property type="nucleotide sequence ID" value="NZ_WPIN01000021.1"/>
</dbReference>
<comment type="cofactor">
    <cofactor evidence="1">
        <name>heme b</name>
        <dbReference type="ChEBI" id="CHEBI:60344"/>
    </cofactor>
</comment>
<keyword evidence="4" id="KW-0479">Metal-binding</keyword>
<dbReference type="GO" id="GO:0005829">
    <property type="term" value="C:cytosol"/>
    <property type="evidence" value="ECO:0007669"/>
    <property type="project" value="TreeGrafter"/>
</dbReference>
<evidence type="ECO:0000256" key="1">
    <source>
        <dbReference type="ARBA" id="ARBA00001970"/>
    </source>
</evidence>
<dbReference type="PANTHER" id="PTHR30521">
    <property type="entry name" value="DEFERROCHELATASE/PEROXIDASE"/>
    <property type="match status" value="1"/>
</dbReference>
<keyword evidence="5" id="KW-0732">Signal</keyword>
<accession>A0A7K1SNL1</accession>
<dbReference type="AlphaFoldDB" id="A0A7K1SNL1"/>
<dbReference type="InterPro" id="IPR011008">
    <property type="entry name" value="Dimeric_a/b-barrel"/>
</dbReference>
<dbReference type="Proteomes" id="UP000436006">
    <property type="component" value="Unassembled WGS sequence"/>
</dbReference>
<evidence type="ECO:0000256" key="5">
    <source>
        <dbReference type="ARBA" id="ARBA00022729"/>
    </source>
</evidence>
<feature type="region of interest" description="Disordered" evidence="8">
    <location>
        <begin position="417"/>
        <end position="436"/>
    </location>
</feature>
<evidence type="ECO:0000313" key="10">
    <source>
        <dbReference type="EMBL" id="MVM35253.1"/>
    </source>
</evidence>
<dbReference type="GO" id="GO:0046872">
    <property type="term" value="F:metal ion binding"/>
    <property type="evidence" value="ECO:0007669"/>
    <property type="project" value="UniProtKB-KW"/>
</dbReference>
<dbReference type="InterPro" id="IPR006314">
    <property type="entry name" value="Dyp_peroxidase"/>
</dbReference>
<evidence type="ECO:0000256" key="8">
    <source>
        <dbReference type="SAM" id="MobiDB-lite"/>
    </source>
</evidence>
<dbReference type="InterPro" id="IPR048328">
    <property type="entry name" value="Dyp_perox_C"/>
</dbReference>
<evidence type="ECO:0000256" key="2">
    <source>
        <dbReference type="ARBA" id="ARBA00022559"/>
    </source>
</evidence>
<gene>
    <name evidence="10" type="ORF">GO755_34850</name>
</gene>
<keyword evidence="11" id="KW-1185">Reference proteome</keyword>
<protein>
    <submittedName>
        <fullName evidence="10">Peroxidase</fullName>
    </submittedName>
</protein>
<keyword evidence="7" id="KW-0408">Iron</keyword>
<dbReference type="Pfam" id="PF20628">
    <property type="entry name" value="Dyp_perox_C"/>
    <property type="match status" value="1"/>
</dbReference>
<dbReference type="GO" id="GO:0004601">
    <property type="term" value="F:peroxidase activity"/>
    <property type="evidence" value="ECO:0007669"/>
    <property type="project" value="UniProtKB-KW"/>
</dbReference>